<reference evidence="1 2" key="1">
    <citation type="submission" date="2020-03" db="EMBL/GenBank/DDBJ databases">
        <title>WGS of actinomycetes isolated from Thailand.</title>
        <authorList>
            <person name="Thawai C."/>
        </authorList>
    </citation>
    <scope>NUCLEOTIDE SEQUENCE [LARGE SCALE GENOMIC DNA]</scope>
    <source>
        <strain evidence="1 2">PRB2-1</strain>
    </source>
</reference>
<keyword evidence="2" id="KW-1185">Reference proteome</keyword>
<gene>
    <name evidence="1" type="ORF">HCN08_07570</name>
</gene>
<comment type="caution">
    <text evidence="1">The sequence shown here is derived from an EMBL/GenBank/DDBJ whole genome shotgun (WGS) entry which is preliminary data.</text>
</comment>
<sequence length="209" mass="21809">MPDIQQSVDFKAIVAQTSAVLLTRGVEVEPVAVRDVVALMVRSVAERMNMDAEEALHLVRPEAVAEAITAAADPGREGAEHIYAVRPVRVDASTVAVPVRTLGRLVMAAAQAGKYATLNGDGRTASHALDLATEIGAALTTEGVGDEADLPVGALTELADATEAVALRVENDGWSICPCGEQHGQDEVDAGIPAILRADAALARHWSDC</sequence>
<proteinExistence type="predicted"/>
<organism evidence="1 2">
    <name type="scientific">Actinacidiphila epipremni</name>
    <dbReference type="NCBI Taxonomy" id="2053013"/>
    <lineage>
        <taxon>Bacteria</taxon>
        <taxon>Bacillati</taxon>
        <taxon>Actinomycetota</taxon>
        <taxon>Actinomycetes</taxon>
        <taxon>Kitasatosporales</taxon>
        <taxon>Streptomycetaceae</taxon>
        <taxon>Actinacidiphila</taxon>
    </lineage>
</organism>
<protein>
    <submittedName>
        <fullName evidence="1">Uncharacterized protein</fullName>
    </submittedName>
</protein>
<name>A0ABX0ZJN8_9ACTN</name>
<accession>A0ABX0ZJN8</accession>
<evidence type="ECO:0000313" key="1">
    <source>
        <dbReference type="EMBL" id="NJP43260.1"/>
    </source>
</evidence>
<evidence type="ECO:0000313" key="2">
    <source>
        <dbReference type="Proteomes" id="UP000734511"/>
    </source>
</evidence>
<dbReference type="EMBL" id="JAATEJ010000004">
    <property type="protein sequence ID" value="NJP43260.1"/>
    <property type="molecule type" value="Genomic_DNA"/>
</dbReference>
<dbReference type="Proteomes" id="UP000734511">
    <property type="component" value="Unassembled WGS sequence"/>
</dbReference>
<dbReference type="RefSeq" id="WP_167982137.1">
    <property type="nucleotide sequence ID" value="NZ_JAATEJ010000004.1"/>
</dbReference>